<feature type="domain" description="DUF7708" evidence="3">
    <location>
        <begin position="82"/>
        <end position="213"/>
    </location>
</feature>
<dbReference type="Pfam" id="PF24883">
    <property type="entry name" value="NPHP3_N"/>
    <property type="match status" value="1"/>
</dbReference>
<dbReference type="OrthoDB" id="7464126at2759"/>
<evidence type="ECO:0000313" key="5">
    <source>
        <dbReference type="EMBL" id="KAH0221662.1"/>
    </source>
</evidence>
<dbReference type="Pfam" id="PF24809">
    <property type="entry name" value="DUF7708"/>
    <property type="match status" value="1"/>
</dbReference>
<dbReference type="PANTHER" id="PTHR10039">
    <property type="entry name" value="AMELOGENIN"/>
    <property type="match status" value="1"/>
</dbReference>
<evidence type="ECO:0000259" key="3">
    <source>
        <dbReference type="Pfam" id="PF24809"/>
    </source>
</evidence>
<evidence type="ECO:0000256" key="1">
    <source>
        <dbReference type="ARBA" id="ARBA00022737"/>
    </source>
</evidence>
<dbReference type="InterPro" id="IPR056125">
    <property type="entry name" value="DUF7708"/>
</dbReference>
<dbReference type="InterPro" id="IPR056884">
    <property type="entry name" value="NPHP3-like_N"/>
</dbReference>
<dbReference type="SUPFAM" id="SSF52540">
    <property type="entry name" value="P-loop containing nucleoside triphosphate hydrolases"/>
    <property type="match status" value="1"/>
</dbReference>
<name>A0A9P8GF95_AURME</name>
<dbReference type="Proteomes" id="UP000767238">
    <property type="component" value="Unassembled WGS sequence"/>
</dbReference>
<accession>A0A9P8GF95</accession>
<evidence type="ECO:0000259" key="4">
    <source>
        <dbReference type="Pfam" id="PF24883"/>
    </source>
</evidence>
<dbReference type="Gene3D" id="3.40.50.300">
    <property type="entry name" value="P-loop containing nucleotide triphosphate hydrolases"/>
    <property type="match status" value="1"/>
</dbReference>
<dbReference type="AlphaFoldDB" id="A0A9P8GF95"/>
<evidence type="ECO:0000313" key="6">
    <source>
        <dbReference type="Proteomes" id="UP000767238"/>
    </source>
</evidence>
<keyword evidence="1" id="KW-0677">Repeat</keyword>
<keyword evidence="2" id="KW-0175">Coiled coil</keyword>
<reference evidence="5" key="1">
    <citation type="journal article" date="2021" name="J Fungi (Basel)">
        <title>Virulence traits and population genomics of the black yeast Aureobasidium melanogenum.</title>
        <authorList>
            <person name="Cernosa A."/>
            <person name="Sun X."/>
            <person name="Gostincar C."/>
            <person name="Fang C."/>
            <person name="Gunde-Cimerman N."/>
            <person name="Song Z."/>
        </authorList>
    </citation>
    <scope>NUCLEOTIDE SEQUENCE</scope>
    <source>
        <strain evidence="5">EXF-8016</strain>
    </source>
</reference>
<feature type="domain" description="Nephrocystin 3-like N-terminal" evidence="4">
    <location>
        <begin position="297"/>
        <end position="456"/>
    </location>
</feature>
<feature type="coiled-coil region" evidence="2">
    <location>
        <begin position="207"/>
        <end position="234"/>
    </location>
</feature>
<organism evidence="5 6">
    <name type="scientific">Aureobasidium melanogenum</name>
    <name type="common">Aureobasidium pullulans var. melanogenum</name>
    <dbReference type="NCBI Taxonomy" id="46634"/>
    <lineage>
        <taxon>Eukaryota</taxon>
        <taxon>Fungi</taxon>
        <taxon>Dikarya</taxon>
        <taxon>Ascomycota</taxon>
        <taxon>Pezizomycotina</taxon>
        <taxon>Dothideomycetes</taxon>
        <taxon>Dothideomycetidae</taxon>
        <taxon>Dothideales</taxon>
        <taxon>Saccotheciaceae</taxon>
        <taxon>Aureobasidium</taxon>
    </lineage>
</organism>
<feature type="non-terminal residue" evidence="5">
    <location>
        <position position="526"/>
    </location>
</feature>
<evidence type="ECO:0008006" key="7">
    <source>
        <dbReference type="Google" id="ProtNLM"/>
    </source>
</evidence>
<dbReference type="InterPro" id="IPR027417">
    <property type="entry name" value="P-loop_NTPase"/>
</dbReference>
<protein>
    <recommendedName>
        <fullName evidence="7">NACHT domain-containing protein</fullName>
    </recommendedName>
</protein>
<gene>
    <name evidence="5" type="ORF">KCV03_g4918</name>
</gene>
<reference evidence="5" key="2">
    <citation type="submission" date="2021-08" db="EMBL/GenBank/DDBJ databases">
        <authorList>
            <person name="Gostincar C."/>
            <person name="Sun X."/>
            <person name="Song Z."/>
            <person name="Gunde-Cimerman N."/>
        </authorList>
    </citation>
    <scope>NUCLEOTIDE SEQUENCE</scope>
    <source>
        <strain evidence="5">EXF-8016</strain>
    </source>
</reference>
<comment type="caution">
    <text evidence="5">The sequence shown here is derived from an EMBL/GenBank/DDBJ whole genome shotgun (WGS) entry which is preliminary data.</text>
</comment>
<dbReference type="EMBL" id="JAHFYH010000031">
    <property type="protein sequence ID" value="KAH0221662.1"/>
    <property type="molecule type" value="Genomic_DNA"/>
</dbReference>
<evidence type="ECO:0000256" key="2">
    <source>
        <dbReference type="SAM" id="Coils"/>
    </source>
</evidence>
<dbReference type="PANTHER" id="PTHR10039:SF10">
    <property type="entry name" value="NACHT DOMAIN-CONTAINING PROTEIN"/>
    <property type="match status" value="1"/>
</dbReference>
<proteinExistence type="predicted"/>
<sequence length="526" mass="59191">MLSRLRSRSPIPPNAATTTTTDALSDAIKSFQDCLDSDQKARLEAIKAVPDAHAVAQFTHQLDQENAKRKSRCVAARISPLLESVQQFAGIVETFVSSNPHIAALVWGSVKLVLQIASNFTTYFDKLSALLMTIGKRCPRFQEYQKLYRDSTDLQKALCDFYSMVVRCCEQAVTVLRRAGYIQLLKAVTSSFSLDFASIMMQIDQSSKEVNETILLTEAKLDTAERQDQRAEREAAERYRLSSMLYRKERERTEADRMAQMQLEKHKIQEATKLEQFCNYNHKIAYWKARTQRHGSTGQWLTQSEDFRRWVTESGSSVFWFTGILGSGKTVMTAFVVEQLSANSSQGTGKLAYFFCQYDNETSLKASTVLRSIIRQLVDQDDQIFTANLVEVNALLDNTNDLTLLVALFSGILESLKSVVVVLDGVDECSNSEMKFLLKALRGLMSRKPSGLKLYLSGDDRITDLIISFLTPSFVVNTHTPEAASDLQELIQQLVTVRREDEDLVTGDPTLYQEIIDVLCSASKGM</sequence>